<reference evidence="1" key="1">
    <citation type="submission" date="2018-05" db="EMBL/GenBank/DDBJ databases">
        <authorList>
            <person name="Lanie J.A."/>
            <person name="Ng W.-L."/>
            <person name="Kazmierczak K.M."/>
            <person name="Andrzejewski T.M."/>
            <person name="Davidsen T.M."/>
            <person name="Wayne K.J."/>
            <person name="Tettelin H."/>
            <person name="Glass J.I."/>
            <person name="Rusch D."/>
            <person name="Podicherti R."/>
            <person name="Tsui H.-C.T."/>
            <person name="Winkler M.E."/>
        </authorList>
    </citation>
    <scope>NUCLEOTIDE SEQUENCE</scope>
</reference>
<dbReference type="AlphaFoldDB" id="A0A381XHP0"/>
<dbReference type="InterPro" id="IPR029068">
    <property type="entry name" value="Glyas_Bleomycin-R_OHBP_Dase"/>
</dbReference>
<evidence type="ECO:0008006" key="2">
    <source>
        <dbReference type="Google" id="ProtNLM"/>
    </source>
</evidence>
<sequence>MNIGRISAVTIPSPDLSNTAEVYAHFLGYRIVDRGQITKQEAANWNAINIEGSNYIILQPENSDDFSFRFIEQDIQNDYIPFKSPGWNAAELIVKDVDNLAEKLFNSEFEIIGPPADLSFTDQIRAMQVIGPSKEILYLTQFKSKLQEFDSPEARCDVDQTFIVILAGESMEQMQNFYCESFNLEKASVVDSRIRAISRVFGKPENTQYKSAALPIKDQSLIEIDELPEGSERRLGEPGYLLPGISIVSFLCYEGELDADTYRCSLPNLQSNKCSVVHGQNQEIIELIHQ</sequence>
<dbReference type="SUPFAM" id="SSF54593">
    <property type="entry name" value="Glyoxalase/Bleomycin resistance protein/Dihydroxybiphenyl dioxygenase"/>
    <property type="match status" value="1"/>
</dbReference>
<accession>A0A381XHP0</accession>
<dbReference type="EMBL" id="UINC01015089">
    <property type="protein sequence ID" value="SVA63813.1"/>
    <property type="molecule type" value="Genomic_DNA"/>
</dbReference>
<name>A0A381XHP0_9ZZZZ</name>
<protein>
    <recommendedName>
        <fullName evidence="2">VOC domain-containing protein</fullName>
    </recommendedName>
</protein>
<gene>
    <name evidence="1" type="ORF">METZ01_LOCUS116667</name>
</gene>
<proteinExistence type="predicted"/>
<organism evidence="1">
    <name type="scientific">marine metagenome</name>
    <dbReference type="NCBI Taxonomy" id="408172"/>
    <lineage>
        <taxon>unclassified sequences</taxon>
        <taxon>metagenomes</taxon>
        <taxon>ecological metagenomes</taxon>
    </lineage>
</organism>
<dbReference type="Gene3D" id="3.10.180.10">
    <property type="entry name" value="2,3-Dihydroxybiphenyl 1,2-Dioxygenase, domain 1"/>
    <property type="match status" value="1"/>
</dbReference>
<evidence type="ECO:0000313" key="1">
    <source>
        <dbReference type="EMBL" id="SVA63813.1"/>
    </source>
</evidence>